<evidence type="ECO:0000256" key="4">
    <source>
        <dbReference type="ARBA" id="ARBA00022927"/>
    </source>
</evidence>
<comment type="similarity">
    <text evidence="2 6">Belongs to the adaptor complexes medium subunit family.</text>
</comment>
<organism evidence="8">
    <name type="scientific">Petromyzon marinus</name>
    <name type="common">Sea lamprey</name>
    <dbReference type="NCBI Taxonomy" id="7757"/>
    <lineage>
        <taxon>Eukaryota</taxon>
        <taxon>Metazoa</taxon>
        <taxon>Chordata</taxon>
        <taxon>Craniata</taxon>
        <taxon>Vertebrata</taxon>
        <taxon>Cyclostomata</taxon>
        <taxon>Hyperoartia</taxon>
        <taxon>Petromyzontiformes</taxon>
        <taxon>Petromyzontidae</taxon>
        <taxon>Petromyzon</taxon>
    </lineage>
</organism>
<evidence type="ECO:0000256" key="1">
    <source>
        <dbReference type="ARBA" id="ARBA00004308"/>
    </source>
</evidence>
<keyword evidence="3 6" id="KW-0813">Transport</keyword>
<proteinExistence type="inferred from homology"/>
<dbReference type="SUPFAM" id="SSF64356">
    <property type="entry name" value="SNARE-like"/>
    <property type="match status" value="1"/>
</dbReference>
<feature type="domain" description="MHD" evidence="7">
    <location>
        <begin position="183"/>
        <end position="449"/>
    </location>
</feature>
<dbReference type="PRINTS" id="PR00314">
    <property type="entry name" value="CLATHRINADPT"/>
</dbReference>
<dbReference type="AlphaFoldDB" id="S4R7G3"/>
<evidence type="ECO:0000256" key="6">
    <source>
        <dbReference type="PIRNR" id="PIRNR005992"/>
    </source>
</evidence>
<comment type="subcellular location">
    <subcellularLocation>
        <location evidence="6">Early endosome</location>
    </subcellularLocation>
    <subcellularLocation>
        <location evidence="1">Endomembrane system</location>
    </subcellularLocation>
    <subcellularLocation>
        <location evidence="6">Golgi apparatus</location>
        <location evidence="6">trans-Golgi network membrane</location>
        <topology evidence="6">Peripheral membrane protein</topology>
    </subcellularLocation>
</comment>
<dbReference type="GO" id="GO:0005794">
    <property type="term" value="C:Golgi apparatus"/>
    <property type="evidence" value="ECO:0007669"/>
    <property type="project" value="UniProtKB-SubCell"/>
</dbReference>
<dbReference type="Gene3D" id="2.60.40.1170">
    <property type="entry name" value="Mu homology domain, subdomain B"/>
    <property type="match status" value="2"/>
</dbReference>
<dbReference type="GO" id="GO:0030131">
    <property type="term" value="C:clathrin adaptor complex"/>
    <property type="evidence" value="ECO:0007669"/>
    <property type="project" value="UniProtKB-UniRule"/>
</dbReference>
<dbReference type="InterPro" id="IPR011012">
    <property type="entry name" value="Longin-like_dom_sf"/>
</dbReference>
<reference evidence="8" key="2">
    <citation type="submission" date="2025-09" db="UniProtKB">
        <authorList>
            <consortium name="Ensembl"/>
        </authorList>
    </citation>
    <scope>IDENTIFICATION</scope>
</reference>
<evidence type="ECO:0000259" key="7">
    <source>
        <dbReference type="PROSITE" id="PS51072"/>
    </source>
</evidence>
<keyword evidence="4 6" id="KW-0653">Protein transport</keyword>
<dbReference type="OMA" id="DYGYIQN"/>
<dbReference type="Pfam" id="PF00928">
    <property type="entry name" value="Adap_comp_sub"/>
    <property type="match status" value="1"/>
</dbReference>
<evidence type="ECO:0000256" key="3">
    <source>
        <dbReference type="ARBA" id="ARBA00022448"/>
    </source>
</evidence>
<dbReference type="PANTHER" id="PTHR10529">
    <property type="entry name" value="AP COMPLEX SUBUNIT MU"/>
    <property type="match status" value="1"/>
</dbReference>
<evidence type="ECO:0000256" key="5">
    <source>
        <dbReference type="ARBA" id="ARBA00023136"/>
    </source>
</evidence>
<reference evidence="8" key="1">
    <citation type="submission" date="2025-08" db="UniProtKB">
        <authorList>
            <consortium name="Ensembl"/>
        </authorList>
    </citation>
    <scope>IDENTIFICATION</scope>
</reference>
<dbReference type="PIRSF" id="PIRSF005992">
    <property type="entry name" value="Clathrin_mu"/>
    <property type="match status" value="1"/>
</dbReference>
<dbReference type="PROSITE" id="PS51072">
    <property type="entry name" value="MHD"/>
    <property type="match status" value="1"/>
</dbReference>
<dbReference type="GeneTree" id="ENSGT00940000159929"/>
<dbReference type="Gene3D" id="3.30.450.60">
    <property type="match status" value="1"/>
</dbReference>
<protein>
    <recommendedName>
        <fullName evidence="6">AP-4 complex subunit mu-1</fullName>
    </recommendedName>
</protein>
<dbReference type="InterPro" id="IPR050431">
    <property type="entry name" value="Adaptor_comp_med_subunit"/>
</dbReference>
<dbReference type="Ensembl" id="ENSPMAT00000001148.1">
    <property type="protein sequence ID" value="ENSPMAP00000001143.1"/>
    <property type="gene ID" value="ENSPMAG00000001016.1"/>
</dbReference>
<dbReference type="GO" id="GO:0006886">
    <property type="term" value="P:intracellular protein transport"/>
    <property type="evidence" value="ECO:0007669"/>
    <property type="project" value="UniProtKB-UniRule"/>
</dbReference>
<dbReference type="InterPro" id="IPR036168">
    <property type="entry name" value="AP2_Mu_C_sf"/>
</dbReference>
<name>S4R7G3_PETMA</name>
<dbReference type="GO" id="GO:0016192">
    <property type="term" value="P:vesicle-mediated transport"/>
    <property type="evidence" value="ECO:0007669"/>
    <property type="project" value="InterPro"/>
</dbReference>
<dbReference type="GO" id="GO:0005769">
    <property type="term" value="C:early endosome"/>
    <property type="evidence" value="ECO:0007669"/>
    <property type="project" value="UniProtKB-SubCell"/>
</dbReference>
<sequence>FAGQAQIRSHSPIVVLQSPGSGCRIDDQVSDGRFSVAGQVGNCSAVILTRVHDGLCYVHMRHNGLYFGLTCKPQASPFILIQFLNRRFAAIVKDYCGSVSEEAIRQNLPLLYELLEEILDFGVVQTTRLDVLRNYVQSEAVNTQPSSLFDMSTIGLFGADTQQKTLVPASASIRSLSHQRSKTNEIFVDVLERLTVLIGANGNVVQAELNGDINLKSFVNGCSEIFMTFNHDLAIGSSQNRGYGGAVRLDECRFHANVNVTDFETKRAIRVSPGPGEMTLMQYTVLDDFPTPLPFRLFPTVEVQPDKSRLLVCLKLRCDLSPRSHATNMVVRLPIPKSTISLSRDVSSPDQTATLEPDSSSVVWKVPRITGGSQLSAIFRLEVPGLRPSARLEVGPVALTFDLPSLAMSGLRIGCLRPTLGGRGGAALSGEPPKRWLRYSTSSGSYVVRI</sequence>
<evidence type="ECO:0000256" key="2">
    <source>
        <dbReference type="ARBA" id="ARBA00005324"/>
    </source>
</evidence>
<dbReference type="InterPro" id="IPR001392">
    <property type="entry name" value="Clathrin_mu"/>
</dbReference>
<dbReference type="HOGENOM" id="CLU_026996_5_0_1"/>
<keyword evidence="6" id="KW-0333">Golgi apparatus</keyword>
<keyword evidence="5 6" id="KW-0472">Membrane</keyword>
<dbReference type="STRING" id="7757.ENSPMAP00000001143"/>
<comment type="function">
    <text evidence="6">Component of the adaptor protein complex 4 (AP-4). Adaptor protein complexes are vesicle coat components involved both in vesicle formation and cargo selection. They control the vesicular transport of proteins in different trafficking pathways. AP-4 forms a non clathrin-associated coat on vesicles departing the trans-Golgi network (TGN) and may be involved in the targeting of proteins from the trans-Golgi network (TGN) to the endosomal-lysosomal system. It is also involved in protein sorting to the basolateral membrane in epithelial cells and the proper asymmetric localization of somatodendritic proteins in neurons. Within AP-4, the mu-type subunit AP4M1 is directly involved in the recognition and binding of tyrosine-based sorting signals found in the cytoplasmic part of cargos. The adaptor protein complex 4 (AP-4) may also recognize other types of sorting signal.</text>
</comment>
<dbReference type="SUPFAM" id="SSF49447">
    <property type="entry name" value="Second domain of Mu2 adaptin subunit (ap50) of ap2 adaptor"/>
    <property type="match status" value="1"/>
</dbReference>
<accession>S4R7G3</accession>
<dbReference type="InterPro" id="IPR028565">
    <property type="entry name" value="MHD"/>
</dbReference>
<keyword evidence="6" id="KW-0967">Endosome</keyword>
<evidence type="ECO:0000313" key="8">
    <source>
        <dbReference type="Ensembl" id="ENSPMAP00000001143.1"/>
    </source>
</evidence>